<keyword evidence="1" id="KW-0472">Membrane</keyword>
<name>A0A5N1J135_9BACT</name>
<comment type="caution">
    <text evidence="2">The sequence shown here is derived from an EMBL/GenBank/DDBJ whole genome shotgun (WGS) entry which is preliminary data.</text>
</comment>
<keyword evidence="1" id="KW-0812">Transmembrane</keyword>
<protein>
    <submittedName>
        <fullName evidence="2">Uncharacterized protein</fullName>
    </submittedName>
</protein>
<gene>
    <name evidence="2" type="ORF">F0P94_07285</name>
</gene>
<organism evidence="2 3">
    <name type="scientific">Adhaeribacter soli</name>
    <dbReference type="NCBI Taxonomy" id="2607655"/>
    <lineage>
        <taxon>Bacteria</taxon>
        <taxon>Pseudomonadati</taxon>
        <taxon>Bacteroidota</taxon>
        <taxon>Cytophagia</taxon>
        <taxon>Cytophagales</taxon>
        <taxon>Hymenobacteraceae</taxon>
        <taxon>Adhaeribacter</taxon>
    </lineage>
</organism>
<sequence length="114" mass="13070">MFFKKIKNPVTRIAKKGLSSPDNHQPSSYQKSQITYQKASAYEVVNALARTLSSNGFNKNLKCALSKIKEVKQRFMIKVFILHRFIIGNPGLILILSKAWFLSLLFHTFYSCLN</sequence>
<dbReference type="RefSeq" id="WP_150903216.1">
    <property type="nucleotide sequence ID" value="NZ_VTWT01000003.1"/>
</dbReference>
<feature type="transmembrane region" description="Helical" evidence="1">
    <location>
        <begin position="75"/>
        <end position="96"/>
    </location>
</feature>
<keyword evidence="3" id="KW-1185">Reference proteome</keyword>
<proteinExistence type="predicted"/>
<dbReference type="EMBL" id="VTWT01000003">
    <property type="protein sequence ID" value="KAA9340144.1"/>
    <property type="molecule type" value="Genomic_DNA"/>
</dbReference>
<dbReference type="Proteomes" id="UP000326570">
    <property type="component" value="Unassembled WGS sequence"/>
</dbReference>
<keyword evidence="1" id="KW-1133">Transmembrane helix</keyword>
<dbReference type="AlphaFoldDB" id="A0A5N1J135"/>
<evidence type="ECO:0000313" key="3">
    <source>
        <dbReference type="Proteomes" id="UP000326570"/>
    </source>
</evidence>
<evidence type="ECO:0000313" key="2">
    <source>
        <dbReference type="EMBL" id="KAA9340144.1"/>
    </source>
</evidence>
<evidence type="ECO:0000256" key="1">
    <source>
        <dbReference type="SAM" id="Phobius"/>
    </source>
</evidence>
<reference evidence="2 3" key="1">
    <citation type="submission" date="2019-09" db="EMBL/GenBank/DDBJ databases">
        <title>Genome sequence of Adhaeribacter sp. M2.</title>
        <authorList>
            <person name="Srinivasan S."/>
        </authorList>
    </citation>
    <scope>NUCLEOTIDE SEQUENCE [LARGE SCALE GENOMIC DNA]</scope>
    <source>
        <strain evidence="2 3">M2</strain>
    </source>
</reference>
<accession>A0A5N1J135</accession>